<sequence length="1744" mass="192105">MVTMNSSTLLDYALFQLTPTRTRCDLVLFYGGKNEKLASGLFEPFISHLEFIKDQISKGGYSIKLCPPTKNAPWFTKGTFERFVRFVSTPAVLERFVSLEREILQIEESSVQANELSNTNVAGQLEEGTGPAANTITRKSSDSSKLKGELEKSDHAVPEENSKIQFQRLLEARKTLLRKEQAMAYARGLVAGFEVDNINDLISFADVFGASRLREACNNFKELCIKKHGDGLWMEELAAMEACPPSELSFLGTSGIVLANEISSLNQNVMLNLANNGVSTGDSVPKGSSDASRSDSTADSKKDGSMATSDQIPSTNAKVQVPMQWPYMYNFQGPVPQFPPYQGYPFPTMQPIPPHYPRNMQWPSSVKELSPGKKDKSMNKKGYEYSGEERETESSDSDVNDSDSHTDQEKKRSSTDVHYKKKHRKKSSKTVVIRNINYITPKRRNGGSGSFSDETSMDEDDFIDEDTIKQKVDDAVGSLEKLHKSNSSTHRRKGSNKSNHKSNESSDSPNQVFDDGLVSNTSKVGSTNENWDTFQSLLIKDACTVNGVEKLQPVDVREEHFIIRSAGDGTSSGINPAMELGPEKVLNKRMAAGDSFVVTQRDGEHEDRVRPEDIENAEGFRPIMKRRDSTDEDLLISRRFEESSGLGSILSRTSETSIIKPGKGDDWFVINHSGKPESQDAANCMLSLEGDSSNAKPRRKDILVDDSFMVHARSTADDPYDSQWKTDIRMAADLTLSSQPENGTADHNHEVLDAYEQNDLCAVLERHSGFESTRESWDTDRGIDISFMEAQRSPNVESGDQIEKKLPSNSDKTAIKKNGIIGRKVPEVRSKIVQGYLGKSKTEMTSKGKKSSLASKPAIQKSKQEKEEETRKKMEELVIQRQKRIAERTAAAAGALAATKRVSLESKTVKVTEINDSLGLEFDGINSMQDRFLSVNSGSSLRVMSTGIFCGLKPLLFGGKTSRFEVVKSAHLVKGQKKESQEPKMERSRSRGSPGNFILMMELRKKIITFRDIIDLPTFDGSLSINEVLIYFCEALKSIGDSWMMNQEWMDKATYNMYNNNDHRINSEQIVEIALATLTCLIKIPREMFDVMDEYEPNKDCSKSNAFSKILTRSYSDINSYSPCGASPETPTSVLPQFMGSPATVEFVNFYCSSPRLRSLRAQALGKLNPMDKKRLSFHLPSNLETQDGSSLNRKDYVDDETMAEMEAKSKPLYQTSNSDEELMFEMEASSNSEVKKAAGIEDPRDYISKTRMPQIAASEITIVTTKATGLLKPSAALSQNASPVPPAQPPISSPMMVDVVATPPQPPSTPQPLKLQPDVAIPQPPPPPPLPPIVLQPTTVTVGSVPLPPPPPPPTMSKTVTAAAAPPPPPPMAFGTAAVALPPPTMLSGSGTASPTPPPPPPPQTSTARTAPPPPPPPMMSSKGSMPLPPPPPMPLGNGAAPPPPPPGAARSLRPKKTQTKLKRSSQMGTLYRALKGKVEGGNQVTKSSSGRKGPASSSAGGKQGMADALAEITKRSAYFQQIEEDVQKHSKAVTALKATISSFKTKDLTELIKFHKHVESILENLTDETQVLARFEGFPQKKLEALRTAAALGSKLNGVVSELQNWKIQPPLGQLLDKAECYFNKIKGDLDALERTKDEESKKFRSHNIDFDFHILVQIKESMVDVSSNCMELALKERRQAKAAGKAVTRTKTEPKKACAKMLWRAFQFAFRVYSFAGGHDDRADKLTRELAHEIETDSHDQ</sequence>
<accession>A0ACC4BG47</accession>
<protein>
    <submittedName>
        <fullName evidence="1">Uncharacterized protein</fullName>
    </submittedName>
</protein>
<reference evidence="1 2" key="1">
    <citation type="journal article" date="2024" name="Plant Biotechnol. J.">
        <title>Genome and CRISPR/Cas9 system of a widespread forest tree (Populus alba) in the world.</title>
        <authorList>
            <person name="Liu Y.J."/>
            <person name="Jiang P.F."/>
            <person name="Han X.M."/>
            <person name="Li X.Y."/>
            <person name="Wang H.M."/>
            <person name="Wang Y.J."/>
            <person name="Wang X.X."/>
            <person name="Zeng Q.Y."/>
        </authorList>
    </citation>
    <scope>NUCLEOTIDE SEQUENCE [LARGE SCALE GENOMIC DNA]</scope>
    <source>
        <strain evidence="2">cv. PAL-ZL1</strain>
    </source>
</reference>
<keyword evidence="2" id="KW-1185">Reference proteome</keyword>
<dbReference type="EMBL" id="RCHU02000011">
    <property type="protein sequence ID" value="KAL3576948.1"/>
    <property type="molecule type" value="Genomic_DNA"/>
</dbReference>
<evidence type="ECO:0000313" key="2">
    <source>
        <dbReference type="Proteomes" id="UP000309997"/>
    </source>
</evidence>
<evidence type="ECO:0000313" key="1">
    <source>
        <dbReference type="EMBL" id="KAL3576948.1"/>
    </source>
</evidence>
<proteinExistence type="predicted"/>
<dbReference type="Proteomes" id="UP000309997">
    <property type="component" value="Unassembled WGS sequence"/>
</dbReference>
<comment type="caution">
    <text evidence="1">The sequence shown here is derived from an EMBL/GenBank/DDBJ whole genome shotgun (WGS) entry which is preliminary data.</text>
</comment>
<organism evidence="1 2">
    <name type="scientific">Populus alba</name>
    <name type="common">White poplar</name>
    <dbReference type="NCBI Taxonomy" id="43335"/>
    <lineage>
        <taxon>Eukaryota</taxon>
        <taxon>Viridiplantae</taxon>
        <taxon>Streptophyta</taxon>
        <taxon>Embryophyta</taxon>
        <taxon>Tracheophyta</taxon>
        <taxon>Spermatophyta</taxon>
        <taxon>Magnoliopsida</taxon>
        <taxon>eudicotyledons</taxon>
        <taxon>Gunneridae</taxon>
        <taxon>Pentapetalae</taxon>
        <taxon>rosids</taxon>
        <taxon>fabids</taxon>
        <taxon>Malpighiales</taxon>
        <taxon>Salicaceae</taxon>
        <taxon>Saliceae</taxon>
        <taxon>Populus</taxon>
    </lineage>
</organism>
<gene>
    <name evidence="1" type="ORF">D5086_022231</name>
</gene>
<name>A0ACC4BG47_POPAL</name>